<accession>A0A059CUR0</accession>
<dbReference type="Pfam" id="PF13962">
    <property type="entry name" value="PGG"/>
    <property type="match status" value="1"/>
</dbReference>
<dbReference type="GO" id="GO:0016020">
    <property type="term" value="C:membrane"/>
    <property type="evidence" value="ECO:0000318"/>
    <property type="project" value="GO_Central"/>
</dbReference>
<name>A0A059CUR0_EUCGR</name>
<feature type="transmembrane region" description="Helical" evidence="1">
    <location>
        <begin position="185"/>
        <end position="207"/>
    </location>
</feature>
<dbReference type="PANTHER" id="PTHR24177">
    <property type="entry name" value="CASKIN"/>
    <property type="match status" value="1"/>
</dbReference>
<proteinExistence type="predicted"/>
<dbReference type="AlphaFoldDB" id="A0A059CUR0"/>
<dbReference type="STRING" id="71139.A0A059CUR0"/>
<dbReference type="OMA" id="EARETCC"/>
<keyword evidence="1" id="KW-0472">Membrane</keyword>
<keyword evidence="1" id="KW-0812">Transmembrane</keyword>
<reference evidence="3" key="1">
    <citation type="submission" date="2013-07" db="EMBL/GenBank/DDBJ databases">
        <title>The genome of Eucalyptus grandis.</title>
        <authorList>
            <person name="Schmutz J."/>
            <person name="Hayes R."/>
            <person name="Myburg A."/>
            <person name="Tuskan G."/>
            <person name="Grattapaglia D."/>
            <person name="Rokhsar D.S."/>
        </authorList>
    </citation>
    <scope>NUCLEOTIDE SEQUENCE</scope>
    <source>
        <tissue evidence="3">Leaf extractions</tissue>
    </source>
</reference>
<keyword evidence="1" id="KW-1133">Transmembrane helix</keyword>
<protein>
    <recommendedName>
        <fullName evidence="2">PGG domain-containing protein</fullName>
    </recommendedName>
</protein>
<organism evidence="3">
    <name type="scientific">Eucalyptus grandis</name>
    <name type="common">Flooded gum</name>
    <dbReference type="NCBI Taxonomy" id="71139"/>
    <lineage>
        <taxon>Eukaryota</taxon>
        <taxon>Viridiplantae</taxon>
        <taxon>Streptophyta</taxon>
        <taxon>Embryophyta</taxon>
        <taxon>Tracheophyta</taxon>
        <taxon>Spermatophyta</taxon>
        <taxon>Magnoliopsida</taxon>
        <taxon>eudicotyledons</taxon>
        <taxon>Gunneridae</taxon>
        <taxon>Pentapetalae</taxon>
        <taxon>rosids</taxon>
        <taxon>malvids</taxon>
        <taxon>Myrtales</taxon>
        <taxon>Myrtaceae</taxon>
        <taxon>Myrtoideae</taxon>
        <taxon>Eucalypteae</taxon>
        <taxon>Eucalyptus</taxon>
    </lineage>
</organism>
<dbReference type="InParanoid" id="A0A059CUR0"/>
<sequence>MILCQTKVRCFFLAIALFDYEIFCLESNGSSLHVLLGHTKGYVLENDYGSAFLMQKELQWLESDPSSKCLKWALKKERRGKTYWEVFVKLYKDLFKEARETCCSVVATLIATIVFATAFTLPGGNNGTGIPIFLRKGSFMLFAAATALALFSSITAILMFLAIVTSRYTTKDYLQSLPKKMMLGLTFLFLSLAFMLVAFGFALTIVLSK</sequence>
<feature type="transmembrane region" description="Helical" evidence="1">
    <location>
        <begin position="141"/>
        <end position="164"/>
    </location>
</feature>
<feature type="domain" description="PGG" evidence="2">
    <location>
        <begin position="98"/>
        <end position="205"/>
    </location>
</feature>
<feature type="transmembrane region" description="Helical" evidence="1">
    <location>
        <begin position="102"/>
        <end position="121"/>
    </location>
</feature>
<dbReference type="InterPro" id="IPR026961">
    <property type="entry name" value="PGG_dom"/>
</dbReference>
<evidence type="ECO:0000313" key="3">
    <source>
        <dbReference type="EMBL" id="KCW82218.1"/>
    </source>
</evidence>
<dbReference type="EMBL" id="KK198755">
    <property type="protein sequence ID" value="KCW82218.1"/>
    <property type="molecule type" value="Genomic_DNA"/>
</dbReference>
<evidence type="ECO:0000256" key="1">
    <source>
        <dbReference type="SAM" id="Phobius"/>
    </source>
</evidence>
<dbReference type="PANTHER" id="PTHR24177:SF472">
    <property type="entry name" value="PGG DOMAIN-CONTAINING PROTEIN"/>
    <property type="match status" value="1"/>
</dbReference>
<evidence type="ECO:0000259" key="2">
    <source>
        <dbReference type="Pfam" id="PF13962"/>
    </source>
</evidence>
<dbReference type="Gramene" id="KCW82218">
    <property type="protein sequence ID" value="KCW82218"/>
    <property type="gene ID" value="EUGRSUZ_C03631"/>
</dbReference>
<gene>
    <name evidence="3" type="ORF">EUGRSUZ_C03631</name>
</gene>